<dbReference type="EMBL" id="JACICE010000001">
    <property type="protein sequence ID" value="MBB3775240.1"/>
    <property type="molecule type" value="Genomic_DNA"/>
</dbReference>
<dbReference type="Pfam" id="PF04542">
    <property type="entry name" value="Sigma70_r2"/>
    <property type="match status" value="1"/>
</dbReference>
<organism evidence="8 9">
    <name type="scientific">Erythrobacter ramosus</name>
    <dbReference type="NCBI Taxonomy" id="35811"/>
    <lineage>
        <taxon>Bacteria</taxon>
        <taxon>Pseudomonadati</taxon>
        <taxon>Pseudomonadota</taxon>
        <taxon>Alphaproteobacteria</taxon>
        <taxon>Sphingomonadales</taxon>
        <taxon>Erythrobacteraceae</taxon>
        <taxon>Erythrobacter/Porphyrobacter group</taxon>
        <taxon>Erythrobacter</taxon>
    </lineage>
</organism>
<evidence type="ECO:0000259" key="6">
    <source>
        <dbReference type="Pfam" id="PF08281"/>
    </source>
</evidence>
<evidence type="ECO:0000256" key="3">
    <source>
        <dbReference type="ARBA" id="ARBA00023082"/>
    </source>
</evidence>
<reference evidence="7 10" key="2">
    <citation type="submission" date="2020-08" db="EMBL/GenBank/DDBJ databases">
        <title>Genomic Encyclopedia of Type Strains, Phase IV (KMG-IV): sequencing the most valuable type-strain genomes for metagenomic binning, comparative biology and taxonomic classification.</title>
        <authorList>
            <person name="Goeker M."/>
        </authorList>
    </citation>
    <scope>NUCLEOTIDE SEQUENCE [LARGE SCALE GENOMIC DNA]</scope>
    <source>
        <strain evidence="7 10">DSM 8510</strain>
    </source>
</reference>
<dbReference type="InterPro" id="IPR036388">
    <property type="entry name" value="WH-like_DNA-bd_sf"/>
</dbReference>
<comment type="similarity">
    <text evidence="1">Belongs to the sigma-70 factor family. ECF subfamily.</text>
</comment>
<dbReference type="SUPFAM" id="SSF88659">
    <property type="entry name" value="Sigma3 and sigma4 domains of RNA polymerase sigma factors"/>
    <property type="match status" value="1"/>
</dbReference>
<dbReference type="SUPFAM" id="SSF88946">
    <property type="entry name" value="Sigma2 domain of RNA polymerase sigma factors"/>
    <property type="match status" value="1"/>
</dbReference>
<keyword evidence="2" id="KW-0805">Transcription regulation</keyword>
<evidence type="ECO:0000313" key="8">
    <source>
        <dbReference type="EMBL" id="MXP37136.1"/>
    </source>
</evidence>
<dbReference type="PANTHER" id="PTHR43133">
    <property type="entry name" value="RNA POLYMERASE ECF-TYPE SIGMA FACTO"/>
    <property type="match status" value="1"/>
</dbReference>
<sequence>MTRDETDRWFVEQVLPLEAELMRYLRRSWGNKDELADLRQETMVRAYEAGMRERPQQTRPFVYMIARNLMTDRIRHARVVSIVYVEDLDALNVPSREPLADQLVSAREDLKRFAAALERLPARCREVVALRKIEGLSQREVAQKMGITEDTVERQVSKGMRALAAALAEGSAGKSQDAMPAWLRRNRWRRP</sequence>
<dbReference type="RefSeq" id="WP_160759298.1">
    <property type="nucleotide sequence ID" value="NZ_BAAADZ010000002.1"/>
</dbReference>
<keyword evidence="10" id="KW-1185">Reference proteome</keyword>
<dbReference type="PANTHER" id="PTHR43133:SF63">
    <property type="entry name" value="RNA POLYMERASE SIGMA FACTOR FECI-RELATED"/>
    <property type="match status" value="1"/>
</dbReference>
<accession>A0A6I4UF80</accession>
<dbReference type="AlphaFoldDB" id="A0A6I4UF80"/>
<dbReference type="EMBL" id="WTYB01000001">
    <property type="protein sequence ID" value="MXP37136.1"/>
    <property type="molecule type" value="Genomic_DNA"/>
</dbReference>
<dbReference type="InterPro" id="IPR013325">
    <property type="entry name" value="RNA_pol_sigma_r2"/>
</dbReference>
<dbReference type="GO" id="GO:0003677">
    <property type="term" value="F:DNA binding"/>
    <property type="evidence" value="ECO:0007669"/>
    <property type="project" value="InterPro"/>
</dbReference>
<proteinExistence type="inferred from homology"/>
<dbReference type="InterPro" id="IPR013324">
    <property type="entry name" value="RNA_pol_sigma_r3/r4-like"/>
</dbReference>
<dbReference type="NCBIfam" id="TIGR02937">
    <property type="entry name" value="sigma70-ECF"/>
    <property type="match status" value="1"/>
</dbReference>
<dbReference type="Pfam" id="PF08281">
    <property type="entry name" value="Sigma70_r4_2"/>
    <property type="match status" value="1"/>
</dbReference>
<protein>
    <submittedName>
        <fullName evidence="7">RNA polymerase sigma-70 factor (ECF subfamily)</fullName>
    </submittedName>
    <submittedName>
        <fullName evidence="8">Sigma-70 family RNA polymerase sigma factor</fullName>
    </submittedName>
</protein>
<evidence type="ECO:0000313" key="10">
    <source>
        <dbReference type="Proteomes" id="UP000548685"/>
    </source>
</evidence>
<gene>
    <name evidence="7" type="ORF">FHS52_001183</name>
    <name evidence="8" type="ORF">GRI59_00735</name>
</gene>
<feature type="domain" description="RNA polymerase sigma factor 70 region 4 type 2" evidence="6">
    <location>
        <begin position="112"/>
        <end position="163"/>
    </location>
</feature>
<dbReference type="InterPro" id="IPR039425">
    <property type="entry name" value="RNA_pol_sigma-70-like"/>
</dbReference>
<evidence type="ECO:0000259" key="5">
    <source>
        <dbReference type="Pfam" id="PF04542"/>
    </source>
</evidence>
<dbReference type="Proteomes" id="UP000548685">
    <property type="component" value="Unassembled WGS sequence"/>
</dbReference>
<dbReference type="GO" id="GO:0016987">
    <property type="term" value="F:sigma factor activity"/>
    <property type="evidence" value="ECO:0007669"/>
    <property type="project" value="UniProtKB-KW"/>
</dbReference>
<dbReference type="Gene3D" id="1.10.1740.10">
    <property type="match status" value="1"/>
</dbReference>
<keyword evidence="3" id="KW-0731">Sigma factor</keyword>
<dbReference type="OrthoDB" id="7628065at2"/>
<dbReference type="InterPro" id="IPR014284">
    <property type="entry name" value="RNA_pol_sigma-70_dom"/>
</dbReference>
<dbReference type="InterPro" id="IPR007627">
    <property type="entry name" value="RNA_pol_sigma70_r2"/>
</dbReference>
<dbReference type="CDD" id="cd06171">
    <property type="entry name" value="Sigma70_r4"/>
    <property type="match status" value="1"/>
</dbReference>
<keyword evidence="4" id="KW-0804">Transcription</keyword>
<dbReference type="GO" id="GO:0006352">
    <property type="term" value="P:DNA-templated transcription initiation"/>
    <property type="evidence" value="ECO:0007669"/>
    <property type="project" value="InterPro"/>
</dbReference>
<dbReference type="InterPro" id="IPR013249">
    <property type="entry name" value="RNA_pol_sigma70_r4_t2"/>
</dbReference>
<feature type="domain" description="RNA polymerase sigma-70 region 2" evidence="5">
    <location>
        <begin position="20"/>
        <end position="78"/>
    </location>
</feature>
<evidence type="ECO:0000313" key="7">
    <source>
        <dbReference type="EMBL" id="MBB3775240.1"/>
    </source>
</evidence>
<reference evidence="8 9" key="1">
    <citation type="submission" date="2019-12" db="EMBL/GenBank/DDBJ databases">
        <title>Genomic-based taxomic classification of the family Erythrobacteraceae.</title>
        <authorList>
            <person name="Xu L."/>
        </authorList>
    </citation>
    <scope>NUCLEOTIDE SEQUENCE [LARGE SCALE GENOMIC DNA]</scope>
    <source>
        <strain evidence="8 9">JCM 10282</strain>
    </source>
</reference>
<evidence type="ECO:0000256" key="2">
    <source>
        <dbReference type="ARBA" id="ARBA00023015"/>
    </source>
</evidence>
<name>A0A6I4UF80_9SPHN</name>
<evidence type="ECO:0000256" key="1">
    <source>
        <dbReference type="ARBA" id="ARBA00010641"/>
    </source>
</evidence>
<dbReference type="Proteomes" id="UP000430021">
    <property type="component" value="Unassembled WGS sequence"/>
</dbReference>
<evidence type="ECO:0000256" key="4">
    <source>
        <dbReference type="ARBA" id="ARBA00023163"/>
    </source>
</evidence>
<evidence type="ECO:0000313" key="9">
    <source>
        <dbReference type="Proteomes" id="UP000430021"/>
    </source>
</evidence>
<comment type="caution">
    <text evidence="8">The sequence shown here is derived from an EMBL/GenBank/DDBJ whole genome shotgun (WGS) entry which is preliminary data.</text>
</comment>
<dbReference type="Gene3D" id="1.10.10.10">
    <property type="entry name" value="Winged helix-like DNA-binding domain superfamily/Winged helix DNA-binding domain"/>
    <property type="match status" value="1"/>
</dbReference>